<dbReference type="AlphaFoldDB" id="A0A6P2T8V6"/>
<proteinExistence type="predicted"/>
<dbReference type="RefSeq" id="WP_174949579.1">
    <property type="nucleotide sequence ID" value="NZ_CABVQH010000003.1"/>
</dbReference>
<reference evidence="1 2" key="1">
    <citation type="submission" date="2019-09" db="EMBL/GenBank/DDBJ databases">
        <authorList>
            <person name="Depoorter E."/>
        </authorList>
    </citation>
    <scope>NUCLEOTIDE SEQUENCE [LARGE SCALE GENOMIC DNA]</scope>
    <source>
        <strain evidence="1">R-18109</strain>
    </source>
</reference>
<gene>
    <name evidence="1" type="ORF">BLA18109_01177</name>
</gene>
<organism evidence="1 2">
    <name type="scientific">Burkholderia lata (strain ATCC 17760 / DSM 23089 / LMG 22485 / NCIMB 9086 / R18194 / 383)</name>
    <dbReference type="NCBI Taxonomy" id="482957"/>
    <lineage>
        <taxon>Bacteria</taxon>
        <taxon>Pseudomonadati</taxon>
        <taxon>Pseudomonadota</taxon>
        <taxon>Betaproteobacteria</taxon>
        <taxon>Burkholderiales</taxon>
        <taxon>Burkholderiaceae</taxon>
        <taxon>Burkholderia</taxon>
        <taxon>Burkholderia cepacia complex</taxon>
    </lineage>
</organism>
<accession>A0A6P2T8V6</accession>
<name>A0A6P2T8V6_BURL3</name>
<dbReference type="EMBL" id="CABVQH010000003">
    <property type="protein sequence ID" value="VWC58427.1"/>
    <property type="molecule type" value="Genomic_DNA"/>
</dbReference>
<sequence length="64" mass="7212">MLDQLENKEVQQLAEEVQPVLESCGLARATRVELSDPLLPGTDVPTILSHRGLTLFDALFYWED</sequence>
<protein>
    <submittedName>
        <fullName evidence="1">Uncharacterized protein</fullName>
    </submittedName>
</protein>
<evidence type="ECO:0000313" key="1">
    <source>
        <dbReference type="EMBL" id="VWC58427.1"/>
    </source>
</evidence>
<dbReference type="Proteomes" id="UP000494260">
    <property type="component" value="Unassembled WGS sequence"/>
</dbReference>
<evidence type="ECO:0000313" key="2">
    <source>
        <dbReference type="Proteomes" id="UP000494260"/>
    </source>
</evidence>